<dbReference type="Proteomes" id="UP000198378">
    <property type="component" value="Unassembled WGS sequence"/>
</dbReference>
<accession>A0A226Q4J9</accession>
<comment type="caution">
    <text evidence="1">The sequence shown here is derived from an EMBL/GenBank/DDBJ whole genome shotgun (WGS) entry which is preliminary data.</text>
</comment>
<dbReference type="RefSeq" id="WP_047753522.1">
    <property type="nucleotide sequence ID" value="NZ_CP018058.1"/>
</dbReference>
<dbReference type="KEGG" id="gtm:GT3921_15480"/>
<reference evidence="1 2" key="1">
    <citation type="submission" date="2017-05" db="EMBL/GenBank/DDBJ databases">
        <title>The genome sequence of Geobacillus thermocatenulatus DSM 730.</title>
        <authorList>
            <person name="Ramaloko W.T."/>
            <person name="Koen N."/>
            <person name="Polliack S."/>
            <person name="Aliyu H."/>
            <person name="Lebre P."/>
            <person name="Mohr T."/>
            <person name="Oswald F."/>
            <person name="Zwick M."/>
            <person name="Neumann A."/>
            <person name="Syldatk C."/>
            <person name="Cowan D."/>
            <person name="De Maayer P."/>
        </authorList>
    </citation>
    <scope>NUCLEOTIDE SEQUENCE [LARGE SCALE GENOMIC DNA]</scope>
    <source>
        <strain evidence="1 2">BGSC 93A1</strain>
    </source>
</reference>
<keyword evidence="2" id="KW-1185">Reference proteome</keyword>
<proteinExistence type="predicted"/>
<name>A0A226Q4J9_9BACL</name>
<dbReference type="AlphaFoldDB" id="A0A226Q4J9"/>
<sequence>MRKWTFFIKERTQNGISIKWIMIGAVLYFYSIILKKEIVQVAAVERLHPNNWDVTLRLVNDPYLIIYFIIPIVMFFLLKSIFMDFDYHILIRVGSFQRWIYYSLRKFWANTSPLLFVWMLVSLWSAIGFPFSWDWSELSRTEHFTNTLYELSRSFANPFFTFAAQFLLFLFTFSLLHIIFAIIYVLTQNKRVMILISLLFFVFSIIGFKLLPKEVAFLSPITFFSLANGANVFHPLIEGYIMVMILLIFCIGMLPFLDLHKRRYIQTIKGSLPLIMYVLLCVMGIGSTIRSLKKYSDITIWDALVASFAGVSPERFAYIPYFFYVVVFFGLIYLLHLFILNNEIEQLGYYKIIRFRSLTKWFWSWMRKLIIIIALFLFALAVVTCVLAACWGANIGFYATLVSKPISEIVYHFFVNGFLQMIFYIILIFIVSWISKESIYSIVMISILMVAMLPGVNVKGIIPVGLNSIIYLADHSPYSLTLILSIANVVSFSIIHYLFKQSLKI</sequence>
<protein>
    <submittedName>
        <fullName evidence="1">Uncharacterized protein</fullName>
    </submittedName>
</protein>
<evidence type="ECO:0000313" key="2">
    <source>
        <dbReference type="Proteomes" id="UP000198378"/>
    </source>
</evidence>
<organism evidence="1 2">
    <name type="scientific">Geobacillus thermocatenulatus</name>
    <dbReference type="NCBI Taxonomy" id="33938"/>
    <lineage>
        <taxon>Bacteria</taxon>
        <taxon>Bacillati</taxon>
        <taxon>Bacillota</taxon>
        <taxon>Bacilli</taxon>
        <taxon>Bacillales</taxon>
        <taxon>Anoxybacillaceae</taxon>
        <taxon>Geobacillus</taxon>
        <taxon>Geobacillus thermoleovorans group</taxon>
    </lineage>
</organism>
<gene>
    <name evidence="1" type="ORF">B9L19_14370</name>
</gene>
<evidence type="ECO:0000313" key="1">
    <source>
        <dbReference type="EMBL" id="OXB86687.1"/>
    </source>
</evidence>
<dbReference type="EMBL" id="NEWK01000002">
    <property type="protein sequence ID" value="OXB86687.1"/>
    <property type="molecule type" value="Genomic_DNA"/>
</dbReference>